<dbReference type="HOGENOM" id="CLU_2495524_0_0_6"/>
<reference evidence="2 3" key="1">
    <citation type="journal article" date="2013" name="Genome Announc.">
        <title>Complete Genome Sequence of the Carbazole Degrader Pseudomonas resinovorans Strain CA10 (NBRC 106553).</title>
        <authorList>
            <person name="Shintani M."/>
            <person name="Hosoyama A."/>
            <person name="Ohji S."/>
            <person name="Tsuchikane K."/>
            <person name="Takarada H."/>
            <person name="Yamazoe A."/>
            <person name="Fujita N."/>
            <person name="Nojiri H."/>
        </authorList>
    </citation>
    <scope>NUCLEOTIDE SEQUENCE [LARGE SCALE GENOMIC DNA]</scope>
    <source>
        <strain evidence="2 3">NBRC 106553</strain>
        <plasmid evidence="2 3">pCAR1.3</plasmid>
    </source>
</reference>
<evidence type="ECO:0000256" key="1">
    <source>
        <dbReference type="SAM" id="MobiDB-lite"/>
    </source>
</evidence>
<sequence>MGNFRIGAVPHPGAVVDPEEPNLNPVVGRNGPASNELVAKPRCLGPTRLGLGFFLCIHLRGGWLDENHHTQPIHQCVTWCGEVATW</sequence>
<evidence type="ECO:0000313" key="2">
    <source>
        <dbReference type="EMBL" id="BAN51483.1"/>
    </source>
</evidence>
<organism evidence="2 3">
    <name type="scientific">Metapseudomonas resinovorans NBRC 106553</name>
    <dbReference type="NCBI Taxonomy" id="1245471"/>
    <lineage>
        <taxon>Bacteria</taxon>
        <taxon>Pseudomonadati</taxon>
        <taxon>Pseudomonadota</taxon>
        <taxon>Gammaproteobacteria</taxon>
        <taxon>Pseudomonadales</taxon>
        <taxon>Pseudomonadaceae</taxon>
        <taxon>Metapseudomonas</taxon>
    </lineage>
</organism>
<dbReference type="Proteomes" id="UP000015503">
    <property type="component" value="Plasmid pCAR1.3"/>
</dbReference>
<proteinExistence type="predicted"/>
<dbReference type="EMBL" id="AP013069">
    <property type="protein sequence ID" value="BAN51483.1"/>
    <property type="molecule type" value="Genomic_DNA"/>
</dbReference>
<accession>S6AY87</accession>
<feature type="region of interest" description="Disordered" evidence="1">
    <location>
        <begin position="1"/>
        <end position="31"/>
    </location>
</feature>
<keyword evidence="3" id="KW-1185">Reference proteome</keyword>
<geneLocation type="plasmid" evidence="2 3">
    <name>pCAR1.3</name>
</geneLocation>
<gene>
    <name evidence="2" type="ORF">PCA10_p0990</name>
</gene>
<dbReference type="AlphaFoldDB" id="S6AY87"/>
<keyword evidence="2" id="KW-0614">Plasmid</keyword>
<dbReference type="KEGG" id="pre:PCA10_p0990"/>
<name>S6AY87_METRE</name>
<protein>
    <submittedName>
        <fullName evidence="2">Uncharacterized protein</fullName>
    </submittedName>
</protein>
<evidence type="ECO:0000313" key="3">
    <source>
        <dbReference type="Proteomes" id="UP000015503"/>
    </source>
</evidence>